<keyword evidence="4 5" id="KW-0238">DNA-binding</keyword>
<keyword evidence="2 5" id="KW-0863">Zinc-finger</keyword>
<evidence type="ECO:0000259" key="7">
    <source>
        <dbReference type="PROSITE" id="PS50950"/>
    </source>
</evidence>
<dbReference type="PANTHER" id="PTHR16099:SF5">
    <property type="entry name" value="NUCLEOTIDE TRIPHOSPHATE DIPHOSPHATASE NUDT15"/>
    <property type="match status" value="1"/>
</dbReference>
<dbReference type="GO" id="GO:0005829">
    <property type="term" value="C:cytosol"/>
    <property type="evidence" value="ECO:0007669"/>
    <property type="project" value="TreeGrafter"/>
</dbReference>
<dbReference type="Gene3D" id="3.90.79.10">
    <property type="entry name" value="Nucleoside Triphosphate Pyrophosphohydrolase"/>
    <property type="match status" value="1"/>
</dbReference>
<feature type="compositionally biased region" description="Polar residues" evidence="6">
    <location>
        <begin position="206"/>
        <end position="243"/>
    </location>
</feature>
<feature type="non-terminal residue" evidence="9">
    <location>
        <position position="1"/>
    </location>
</feature>
<name>V5H9I4_IXORI</name>
<feature type="compositionally biased region" description="Low complexity" evidence="6">
    <location>
        <begin position="161"/>
        <end position="178"/>
    </location>
</feature>
<dbReference type="PROSITE" id="PS51462">
    <property type="entry name" value="NUDIX"/>
    <property type="match status" value="1"/>
</dbReference>
<feature type="region of interest" description="Disordered" evidence="6">
    <location>
        <begin position="206"/>
        <end position="253"/>
    </location>
</feature>
<reference evidence="9" key="1">
    <citation type="journal article" date="2015" name="Sci. Rep.">
        <title>Tissue- and time-dependent transcription in Ixodes ricinus salivary glands and midguts when blood feeding on the vertebrate host.</title>
        <authorList>
            <person name="Kotsyfakis M."/>
            <person name="Schwarz A."/>
            <person name="Erhart J."/>
            <person name="Ribeiro J.M."/>
        </authorList>
    </citation>
    <scope>NUCLEOTIDE SEQUENCE</scope>
    <source>
        <tissue evidence="9">Salivary gland and midgut</tissue>
    </source>
</reference>
<feature type="region of interest" description="Disordered" evidence="6">
    <location>
        <begin position="156"/>
        <end position="178"/>
    </location>
</feature>
<dbReference type="GO" id="GO:0003677">
    <property type="term" value="F:DNA binding"/>
    <property type="evidence" value="ECO:0007669"/>
    <property type="project" value="UniProtKB-UniRule"/>
</dbReference>
<evidence type="ECO:0008006" key="10">
    <source>
        <dbReference type="Google" id="ProtNLM"/>
    </source>
</evidence>
<dbReference type="InterPro" id="IPR015797">
    <property type="entry name" value="NUDIX_hydrolase-like_dom_sf"/>
</dbReference>
<dbReference type="InterPro" id="IPR006612">
    <property type="entry name" value="THAP_Znf"/>
</dbReference>
<dbReference type="SUPFAM" id="SSF55811">
    <property type="entry name" value="Nudix"/>
    <property type="match status" value="1"/>
</dbReference>
<evidence type="ECO:0000256" key="1">
    <source>
        <dbReference type="ARBA" id="ARBA00022723"/>
    </source>
</evidence>
<evidence type="ECO:0000259" key="8">
    <source>
        <dbReference type="PROSITE" id="PS51462"/>
    </source>
</evidence>
<keyword evidence="1" id="KW-0479">Metal-binding</keyword>
<dbReference type="AlphaFoldDB" id="V5H9I4"/>
<protein>
    <recommendedName>
        <fullName evidence="10">Nudix hydrolase domain-containing protein</fullName>
    </recommendedName>
</protein>
<evidence type="ECO:0000313" key="9">
    <source>
        <dbReference type="EMBL" id="JAB73849.1"/>
    </source>
</evidence>
<evidence type="ECO:0000256" key="6">
    <source>
        <dbReference type="SAM" id="MobiDB-lite"/>
    </source>
</evidence>
<evidence type="ECO:0000256" key="4">
    <source>
        <dbReference type="ARBA" id="ARBA00023125"/>
    </source>
</evidence>
<dbReference type="SMART" id="SM00692">
    <property type="entry name" value="DM3"/>
    <property type="match status" value="1"/>
</dbReference>
<dbReference type="GO" id="GO:0006203">
    <property type="term" value="P:dGTP catabolic process"/>
    <property type="evidence" value="ECO:0007669"/>
    <property type="project" value="TreeGrafter"/>
</dbReference>
<organism evidence="9">
    <name type="scientific">Ixodes ricinus</name>
    <name type="common">Common tick</name>
    <name type="synonym">Acarus ricinus</name>
    <dbReference type="NCBI Taxonomy" id="34613"/>
    <lineage>
        <taxon>Eukaryota</taxon>
        <taxon>Metazoa</taxon>
        <taxon>Ecdysozoa</taxon>
        <taxon>Arthropoda</taxon>
        <taxon>Chelicerata</taxon>
        <taxon>Arachnida</taxon>
        <taxon>Acari</taxon>
        <taxon>Parasitiformes</taxon>
        <taxon>Ixodida</taxon>
        <taxon>Ixodoidea</taxon>
        <taxon>Ixodidae</taxon>
        <taxon>Ixodinae</taxon>
        <taxon>Ixodes</taxon>
    </lineage>
</organism>
<evidence type="ECO:0000256" key="5">
    <source>
        <dbReference type="PROSITE-ProRule" id="PRU00309"/>
    </source>
</evidence>
<dbReference type="GO" id="GO:0035539">
    <property type="term" value="F:8-oxo-7,8-dihydrodeoxyguanosine triphosphate pyrophosphatase activity"/>
    <property type="evidence" value="ECO:0007669"/>
    <property type="project" value="TreeGrafter"/>
</dbReference>
<proteinExistence type="evidence at transcript level"/>
<evidence type="ECO:0000256" key="3">
    <source>
        <dbReference type="ARBA" id="ARBA00022833"/>
    </source>
</evidence>
<dbReference type="SUPFAM" id="SSF57716">
    <property type="entry name" value="Glucocorticoid receptor-like (DNA-binding domain)"/>
    <property type="match status" value="1"/>
</dbReference>
<dbReference type="Pfam" id="PF00293">
    <property type="entry name" value="NUDIX"/>
    <property type="match status" value="1"/>
</dbReference>
<feature type="domain" description="THAP-type" evidence="7">
    <location>
        <begin position="12"/>
        <end position="95"/>
    </location>
</feature>
<dbReference type="SMART" id="SM00980">
    <property type="entry name" value="THAP"/>
    <property type="match status" value="1"/>
</dbReference>
<dbReference type="Pfam" id="PF05485">
    <property type="entry name" value="THAP"/>
    <property type="match status" value="1"/>
</dbReference>
<dbReference type="CDD" id="cd04678">
    <property type="entry name" value="NUDIX_MTH2_Nudt15"/>
    <property type="match status" value="1"/>
</dbReference>
<dbReference type="PANTHER" id="PTHR16099">
    <property type="entry name" value="8-OXO-DGTP DIPHOSPHATES NUDT15"/>
    <property type="match status" value="1"/>
</dbReference>
<evidence type="ECO:0000256" key="2">
    <source>
        <dbReference type="ARBA" id="ARBA00022771"/>
    </source>
</evidence>
<keyword evidence="3" id="KW-0862">Zinc</keyword>
<dbReference type="InterPro" id="IPR000086">
    <property type="entry name" value="NUDIX_hydrolase_dom"/>
</dbReference>
<dbReference type="PROSITE" id="PS50950">
    <property type="entry name" value="ZF_THAP"/>
    <property type="match status" value="1"/>
</dbReference>
<dbReference type="GO" id="GO:0008270">
    <property type="term" value="F:zinc ion binding"/>
    <property type="evidence" value="ECO:0007669"/>
    <property type="project" value="UniProtKB-KW"/>
</dbReference>
<sequence>EDCVPVFLTGNEPITCASIACQNQHGSNLHFYRFPRHPERCKEWAENCGNGSLLGKSTAELNQNHYLCSLHFDSSQFQQGDDCSHLVPDAVPTLFTIRAGAQHLEMDHDYSALAVPDETPRPPGSQGVTKPMIVRVAAPQGISILRQPAPVVDKPVAQAMSSSTLDESESSANSDSALSKPVAAMKLSPSPKPTISLQQLKTLTTVPQQKAPSVPQQKAPSVLQQKAPSVPQQNAPTVPQQNAPTVPQQKVPTVPQQNVPTVPQQKAPVAVPAPQRKSLLTKRRLAPTPKESPLQKYMLLCAELKGDLKFVQKQKEGLETMFTGLQDVLIQEAKTLRMEDVVLLTGALVKFQQDRYRREPISLAEKSLSALWLKHTQKGDPSKAMKRPVIEIAVFVFDHTLPGQIILGRRKQLLGGGLYQVPCSEVEFGETWEEAAYREVLESTTIHIRDIAICSIVDTVEPQADYHSVTVFMRGVADTTQTALPSAMQPDRCDSWHWRPWDSLPPPSDLYWPLRDYRLEGLQPFP</sequence>
<feature type="domain" description="Nudix hydrolase" evidence="8">
    <location>
        <begin position="385"/>
        <end position="522"/>
    </location>
</feature>
<dbReference type="FunFam" id="3.90.79.10:FF:000150">
    <property type="entry name" value="Nudix hydrolase, putative"/>
    <property type="match status" value="1"/>
</dbReference>
<accession>V5H9I4</accession>
<feature type="compositionally biased region" description="Low complexity" evidence="6">
    <location>
        <begin position="244"/>
        <end position="253"/>
    </location>
</feature>
<dbReference type="EMBL" id="GANP01010619">
    <property type="protein sequence ID" value="JAB73849.1"/>
    <property type="molecule type" value="mRNA"/>
</dbReference>